<dbReference type="AlphaFoldDB" id="A0A644Y4Q1"/>
<evidence type="ECO:0000313" key="1">
    <source>
        <dbReference type="EMBL" id="MPM22908.1"/>
    </source>
</evidence>
<dbReference type="EMBL" id="VSSQ01003913">
    <property type="protein sequence ID" value="MPM22908.1"/>
    <property type="molecule type" value="Genomic_DNA"/>
</dbReference>
<sequence length="156" mass="16676">MASSTWPGLNFAITGSISSGFCSSSGTPYSLTLPSTFLTCLTIWRGIMLCLVLYSSCFFLLLSVSSIVLCMEPVIVSAYIITLPSTLRAALPAVCVRDLSLRRKPSLSASSMATNDTCGRSSPSLNKLTPISTSNLPSWKSSNISTLSRVSTSEWM</sequence>
<reference evidence="1" key="1">
    <citation type="submission" date="2019-08" db="EMBL/GenBank/DDBJ databases">
        <authorList>
            <person name="Kucharzyk K."/>
            <person name="Murdoch R.W."/>
            <person name="Higgins S."/>
            <person name="Loffler F."/>
        </authorList>
    </citation>
    <scope>NUCLEOTIDE SEQUENCE</scope>
</reference>
<proteinExistence type="predicted"/>
<name>A0A644Y4Q1_9ZZZZ</name>
<organism evidence="1">
    <name type="scientific">bioreactor metagenome</name>
    <dbReference type="NCBI Taxonomy" id="1076179"/>
    <lineage>
        <taxon>unclassified sequences</taxon>
        <taxon>metagenomes</taxon>
        <taxon>ecological metagenomes</taxon>
    </lineage>
</organism>
<accession>A0A644Y4Q1</accession>
<gene>
    <name evidence="1" type="ORF">SDC9_69368</name>
</gene>
<comment type="caution">
    <text evidence="1">The sequence shown here is derived from an EMBL/GenBank/DDBJ whole genome shotgun (WGS) entry which is preliminary data.</text>
</comment>
<protein>
    <submittedName>
        <fullName evidence="1">Uncharacterized protein</fullName>
    </submittedName>
</protein>